<reference evidence="2" key="1">
    <citation type="journal article" date="2019" name="Int. J. Syst. Evol. Microbiol.">
        <title>The Global Catalogue of Microorganisms (GCM) 10K type strain sequencing project: providing services to taxonomists for standard genome sequencing and annotation.</title>
        <authorList>
            <consortium name="The Broad Institute Genomics Platform"/>
            <consortium name="The Broad Institute Genome Sequencing Center for Infectious Disease"/>
            <person name="Wu L."/>
            <person name="Ma J."/>
        </authorList>
    </citation>
    <scope>NUCLEOTIDE SEQUENCE [LARGE SCALE GENOMIC DNA]</scope>
    <source>
        <strain evidence="2">CGMCC 1.12477</strain>
    </source>
</reference>
<dbReference type="Gene3D" id="1.10.3700.10">
    <property type="entry name" value="AGR C 984p-like"/>
    <property type="match status" value="1"/>
</dbReference>
<dbReference type="EMBL" id="JBHUDD010000059">
    <property type="protein sequence ID" value="MFD1510114.1"/>
    <property type="molecule type" value="Genomic_DNA"/>
</dbReference>
<proteinExistence type="predicted"/>
<dbReference type="InterPro" id="IPR023157">
    <property type="entry name" value="AGR-C-984p-like_sf"/>
</dbReference>
<organism evidence="1 2">
    <name type="scientific">Lacimonas salitolerans</name>
    <dbReference type="NCBI Taxonomy" id="1323750"/>
    <lineage>
        <taxon>Bacteria</taxon>
        <taxon>Pseudomonadati</taxon>
        <taxon>Pseudomonadota</taxon>
        <taxon>Alphaproteobacteria</taxon>
        <taxon>Rhodobacterales</taxon>
        <taxon>Paracoccaceae</taxon>
        <taxon>Lacimonas</taxon>
    </lineage>
</organism>
<dbReference type="Proteomes" id="UP001597186">
    <property type="component" value="Unassembled WGS sequence"/>
</dbReference>
<evidence type="ECO:0000313" key="2">
    <source>
        <dbReference type="Proteomes" id="UP001597186"/>
    </source>
</evidence>
<dbReference type="Pfam" id="PF06748">
    <property type="entry name" value="DUF1217"/>
    <property type="match status" value="1"/>
</dbReference>
<dbReference type="InterPro" id="IPR010626">
    <property type="entry name" value="DUF1217"/>
</dbReference>
<gene>
    <name evidence="1" type="ORF">ACFTOW_11955</name>
</gene>
<accession>A0ABW4EIY6</accession>
<comment type="caution">
    <text evidence="1">The sequence shown here is derived from an EMBL/GenBank/DDBJ whole genome shotgun (WGS) entry which is preliminary data.</text>
</comment>
<evidence type="ECO:0000313" key="1">
    <source>
        <dbReference type="EMBL" id="MFD1510114.1"/>
    </source>
</evidence>
<sequence>MSFQPVIPAGGLVGWRFLQRTMATQTETFNQGVQIARDTDYFLEKIGQIDSAEQLVSDRRLLRVALGAYGLQDDIDNRFFIRKVLEDGTLDPKALSNKLADDRYKRLSNGFGFGDFPVPNTKLSDFGAKIVAQYRQQAFELAVGDQDNAMRLALNADRQLPQIVSEQGSDATKWFRVMGTGPLREVFEVALGLPKSFGQLDLDRQREVFSDKARGQLGVESFADLARPETREALIQRYLLRAQVAETAVPSSGALALTLLQSMPRLF</sequence>
<dbReference type="SUPFAM" id="SSF158837">
    <property type="entry name" value="AGR C 984p-like"/>
    <property type="match status" value="1"/>
</dbReference>
<keyword evidence="2" id="KW-1185">Reference proteome</keyword>
<name>A0ABW4EIY6_9RHOB</name>
<protein>
    <submittedName>
        <fullName evidence="1">DUF1217 domain-containing protein</fullName>
    </submittedName>
</protein>
<dbReference type="RefSeq" id="WP_379915965.1">
    <property type="nucleotide sequence ID" value="NZ_JBHUDD010000059.1"/>
</dbReference>